<evidence type="ECO:0000259" key="4">
    <source>
        <dbReference type="PROSITE" id="PS51077"/>
    </source>
</evidence>
<dbReference type="PROSITE" id="PS51078">
    <property type="entry name" value="ICLR_ED"/>
    <property type="match status" value="1"/>
</dbReference>
<organism evidence="6 7">
    <name type="scientific">Corynebacterium felinum</name>
    <dbReference type="NCBI Taxonomy" id="131318"/>
    <lineage>
        <taxon>Bacteria</taxon>
        <taxon>Bacillati</taxon>
        <taxon>Actinomycetota</taxon>
        <taxon>Actinomycetes</taxon>
        <taxon>Mycobacteriales</taxon>
        <taxon>Corynebacteriaceae</taxon>
        <taxon>Corynebacterium</taxon>
    </lineage>
</organism>
<dbReference type="RefSeq" id="WP_277103767.1">
    <property type="nucleotide sequence ID" value="NZ_BAAAJS010000022.1"/>
</dbReference>
<evidence type="ECO:0000256" key="2">
    <source>
        <dbReference type="ARBA" id="ARBA00023125"/>
    </source>
</evidence>
<feature type="domain" description="IclR-ED" evidence="5">
    <location>
        <begin position="67"/>
        <end position="256"/>
    </location>
</feature>
<dbReference type="InterPro" id="IPR005471">
    <property type="entry name" value="Tscrpt_reg_IclR_N"/>
</dbReference>
<dbReference type="PROSITE" id="PS51077">
    <property type="entry name" value="HTH_ICLR"/>
    <property type="match status" value="1"/>
</dbReference>
<keyword evidence="7" id="KW-1185">Reference proteome</keyword>
<dbReference type="InterPro" id="IPR011991">
    <property type="entry name" value="ArsR-like_HTH"/>
</dbReference>
<evidence type="ECO:0000313" key="7">
    <source>
        <dbReference type="Proteomes" id="UP001183619"/>
    </source>
</evidence>
<dbReference type="SUPFAM" id="SSF55781">
    <property type="entry name" value="GAF domain-like"/>
    <property type="match status" value="1"/>
</dbReference>
<dbReference type="GO" id="GO:0003677">
    <property type="term" value="F:DNA binding"/>
    <property type="evidence" value="ECO:0007669"/>
    <property type="project" value="UniProtKB-KW"/>
</dbReference>
<evidence type="ECO:0000313" key="6">
    <source>
        <dbReference type="EMBL" id="MDR7355880.1"/>
    </source>
</evidence>
<evidence type="ECO:0000256" key="1">
    <source>
        <dbReference type="ARBA" id="ARBA00023015"/>
    </source>
</evidence>
<dbReference type="EMBL" id="JAVDYF010000001">
    <property type="protein sequence ID" value="MDR7355880.1"/>
    <property type="molecule type" value="Genomic_DNA"/>
</dbReference>
<dbReference type="Proteomes" id="UP001183619">
    <property type="component" value="Unassembled WGS sequence"/>
</dbReference>
<dbReference type="Pfam" id="PF09339">
    <property type="entry name" value="HTH_IclR"/>
    <property type="match status" value="1"/>
</dbReference>
<dbReference type="PANTHER" id="PTHR30136:SF8">
    <property type="entry name" value="TRANSCRIPTIONAL REGULATORY PROTEIN"/>
    <property type="match status" value="1"/>
</dbReference>
<reference evidence="6 7" key="1">
    <citation type="submission" date="2023-07" db="EMBL/GenBank/DDBJ databases">
        <title>Sequencing the genomes of 1000 actinobacteria strains.</title>
        <authorList>
            <person name="Klenk H.-P."/>
        </authorList>
    </citation>
    <scope>NUCLEOTIDE SEQUENCE [LARGE SCALE GENOMIC DNA]</scope>
    <source>
        <strain evidence="6 7">DSM 44508</strain>
    </source>
</reference>
<evidence type="ECO:0000259" key="5">
    <source>
        <dbReference type="PROSITE" id="PS51078"/>
    </source>
</evidence>
<dbReference type="InterPro" id="IPR050707">
    <property type="entry name" value="HTH_MetabolicPath_Reg"/>
</dbReference>
<dbReference type="InterPro" id="IPR014757">
    <property type="entry name" value="Tscrpt_reg_IclR_C"/>
</dbReference>
<name>A0ABU2BB48_9CORY</name>
<dbReference type="CDD" id="cd00090">
    <property type="entry name" value="HTH_ARSR"/>
    <property type="match status" value="1"/>
</dbReference>
<accession>A0ABU2BB48</accession>
<protein>
    <submittedName>
        <fullName evidence="6">DNA-binding IclR family transcriptional regulator</fullName>
    </submittedName>
</protein>
<comment type="caution">
    <text evidence="6">The sequence shown here is derived from an EMBL/GenBank/DDBJ whole genome shotgun (WGS) entry which is preliminary data.</text>
</comment>
<dbReference type="Gene3D" id="1.10.10.10">
    <property type="entry name" value="Winged helix-like DNA-binding domain superfamily/Winged helix DNA-binding domain"/>
    <property type="match status" value="1"/>
</dbReference>
<evidence type="ECO:0000256" key="3">
    <source>
        <dbReference type="ARBA" id="ARBA00023163"/>
    </source>
</evidence>
<keyword evidence="1" id="KW-0805">Transcription regulation</keyword>
<dbReference type="Pfam" id="PF01614">
    <property type="entry name" value="IclR_C"/>
    <property type="match status" value="1"/>
</dbReference>
<feature type="domain" description="HTH iclR-type" evidence="4">
    <location>
        <begin position="4"/>
        <end position="66"/>
    </location>
</feature>
<dbReference type="Gene3D" id="3.30.450.40">
    <property type="match status" value="1"/>
</dbReference>
<gene>
    <name evidence="6" type="ORF">J2S37_002418</name>
</gene>
<dbReference type="InterPro" id="IPR029016">
    <property type="entry name" value="GAF-like_dom_sf"/>
</dbReference>
<sequence>MPQVPAAAHTLAILNLLIHSEQPVSATRISAELAIPRSTTYHLLKEMVRAGFVMHLENESRYGLGVAAYAMAQAYSTQQPLVRASAVHAQRLAERVAGSAHVSKLSGMDVSYVLEERAAHAPSLITDVGVRLDALRTASGRAMLAYLPQAELHGRLHAHGYSTHEHHGHRAQEEHGDYHALDTLLATIRKRGYAEEYEEITPGQQSIAAAILDHTGRPAGALTVTFPTHTLDDAHTTVICADLMRRAKQISTRMFGTANAPKSSRP</sequence>
<dbReference type="SUPFAM" id="SSF46785">
    <property type="entry name" value="Winged helix' DNA-binding domain"/>
    <property type="match status" value="1"/>
</dbReference>
<keyword evidence="2 6" id="KW-0238">DNA-binding</keyword>
<dbReference type="InterPro" id="IPR036390">
    <property type="entry name" value="WH_DNA-bd_sf"/>
</dbReference>
<proteinExistence type="predicted"/>
<dbReference type="PANTHER" id="PTHR30136">
    <property type="entry name" value="HELIX-TURN-HELIX TRANSCRIPTIONAL REGULATOR, ICLR FAMILY"/>
    <property type="match status" value="1"/>
</dbReference>
<dbReference type="InterPro" id="IPR036388">
    <property type="entry name" value="WH-like_DNA-bd_sf"/>
</dbReference>
<keyword evidence="3" id="KW-0804">Transcription</keyword>
<dbReference type="SMART" id="SM00346">
    <property type="entry name" value="HTH_ICLR"/>
    <property type="match status" value="1"/>
</dbReference>